<protein>
    <submittedName>
        <fullName evidence="2">Uncharacterized protein</fullName>
    </submittedName>
</protein>
<dbReference type="EMBL" id="JPQZ01000165">
    <property type="protein sequence ID" value="KKO73946.1"/>
    <property type="molecule type" value="Genomic_DNA"/>
</dbReference>
<organism evidence="2 3">
    <name type="scientific">Vairimorpha ceranae</name>
    <dbReference type="NCBI Taxonomy" id="40302"/>
    <lineage>
        <taxon>Eukaryota</taxon>
        <taxon>Fungi</taxon>
        <taxon>Fungi incertae sedis</taxon>
        <taxon>Microsporidia</taxon>
        <taxon>Nosematidae</taxon>
        <taxon>Vairimorpha</taxon>
    </lineage>
</organism>
<dbReference type="RefSeq" id="XP_024329688.1">
    <property type="nucleotide sequence ID" value="XM_024474189.1"/>
</dbReference>
<dbReference type="Proteomes" id="UP000034350">
    <property type="component" value="Unassembled WGS sequence"/>
</dbReference>
<accession>A0A0F9W890</accession>
<feature type="transmembrane region" description="Helical" evidence="1">
    <location>
        <begin position="7"/>
        <end position="24"/>
    </location>
</feature>
<gene>
    <name evidence="2" type="ORF">AAJ76_1650001374</name>
</gene>
<dbReference type="GeneID" id="36319099"/>
<keyword evidence="1" id="KW-0812">Transmembrane</keyword>
<reference evidence="2 3" key="1">
    <citation type="journal article" date="2015" name="Environ. Microbiol.">
        <title>Genome analyses suggest the presence of polyploidy and recent human-driven expansions in eight global populations of the honeybee pathogen Nosema ceranae.</title>
        <authorList>
            <person name="Pelin A."/>
            <person name="Selman M."/>
            <person name="Aris-Brosou S."/>
            <person name="Farinelli L."/>
            <person name="Corradi N."/>
        </authorList>
    </citation>
    <scope>NUCLEOTIDE SEQUENCE [LARGE SCALE GENOMIC DNA]</scope>
    <source>
        <strain evidence="2 3">PA08 1199</strain>
    </source>
</reference>
<comment type="caution">
    <text evidence="2">The sequence shown here is derived from an EMBL/GenBank/DDBJ whole genome shotgun (WGS) entry which is preliminary data.</text>
</comment>
<dbReference type="AlphaFoldDB" id="A0A0F9W890"/>
<sequence>MILLHKCLIVHLNFFYYIFGQFFFTQKLLHQRQISLFCFTAKTSPISFLIREAGVFECPMFSFQSMFFRQK</sequence>
<keyword evidence="1" id="KW-0472">Membrane</keyword>
<dbReference type="VEuPathDB" id="MicrosporidiaDB:AAJ76_1650001374"/>
<evidence type="ECO:0000256" key="1">
    <source>
        <dbReference type="SAM" id="Phobius"/>
    </source>
</evidence>
<keyword evidence="1" id="KW-1133">Transmembrane helix</keyword>
<evidence type="ECO:0000313" key="2">
    <source>
        <dbReference type="EMBL" id="KKO73946.1"/>
    </source>
</evidence>
<evidence type="ECO:0000313" key="3">
    <source>
        <dbReference type="Proteomes" id="UP000034350"/>
    </source>
</evidence>
<keyword evidence="3" id="KW-1185">Reference proteome</keyword>
<proteinExistence type="predicted"/>
<name>A0A0F9W890_9MICR</name>